<dbReference type="Proteomes" id="UP000070284">
    <property type="component" value="Unassembled WGS sequence"/>
</dbReference>
<sequence length="77" mass="8703">MASIEELRQNLPLAPGVKKCENFLTESGIEKTVTIVIVPLHFREKEDGFMVSWSCNQGSECHNTNCVYASGWKRSEK</sequence>
<proteinExistence type="predicted"/>
<dbReference type="AlphaFoldDB" id="A0A133UGT1"/>
<organism evidence="1 2">
    <name type="scientific">candidate division MSBL1 archaeon SCGC-AAA259E19</name>
    <dbReference type="NCBI Taxonomy" id="1698264"/>
    <lineage>
        <taxon>Archaea</taxon>
        <taxon>Methanobacteriati</taxon>
        <taxon>Methanobacteriota</taxon>
        <taxon>candidate division MSBL1</taxon>
    </lineage>
</organism>
<gene>
    <name evidence="1" type="ORF">AKJ65_06365</name>
</gene>
<name>A0A133UGT1_9EURY</name>
<comment type="caution">
    <text evidence="1">The sequence shown here is derived from an EMBL/GenBank/DDBJ whole genome shotgun (WGS) entry which is preliminary data.</text>
</comment>
<keyword evidence="2" id="KW-1185">Reference proteome</keyword>
<protein>
    <submittedName>
        <fullName evidence="1">Uncharacterized protein</fullName>
    </submittedName>
</protein>
<dbReference type="EMBL" id="LHXO01000111">
    <property type="protein sequence ID" value="KXA93389.1"/>
    <property type="molecule type" value="Genomic_DNA"/>
</dbReference>
<accession>A0A133UGT1</accession>
<reference evidence="1 2" key="1">
    <citation type="journal article" date="2016" name="Sci. Rep.">
        <title>Metabolic traits of an uncultured archaeal lineage -MSBL1- from brine pools of the Red Sea.</title>
        <authorList>
            <person name="Mwirichia R."/>
            <person name="Alam I."/>
            <person name="Rashid M."/>
            <person name="Vinu M."/>
            <person name="Ba-Alawi W."/>
            <person name="Anthony Kamau A."/>
            <person name="Kamanda Ngugi D."/>
            <person name="Goker M."/>
            <person name="Klenk H.P."/>
            <person name="Bajic V."/>
            <person name="Stingl U."/>
        </authorList>
    </citation>
    <scope>NUCLEOTIDE SEQUENCE [LARGE SCALE GENOMIC DNA]</scope>
    <source>
        <strain evidence="1">SCGC-AAA259E19</strain>
    </source>
</reference>
<evidence type="ECO:0000313" key="2">
    <source>
        <dbReference type="Proteomes" id="UP000070284"/>
    </source>
</evidence>
<evidence type="ECO:0000313" key="1">
    <source>
        <dbReference type="EMBL" id="KXA93389.1"/>
    </source>
</evidence>